<gene>
    <name evidence="2" type="ORF">Pla22_44360</name>
</gene>
<dbReference type="InterPro" id="IPR027417">
    <property type="entry name" value="P-loop_NTPase"/>
</dbReference>
<keyword evidence="3" id="KW-1185">Reference proteome</keyword>
<evidence type="ECO:0000313" key="3">
    <source>
        <dbReference type="Proteomes" id="UP000316598"/>
    </source>
</evidence>
<comment type="caution">
    <text evidence="2">The sequence shown here is derived from an EMBL/GenBank/DDBJ whole genome shotgun (WGS) entry which is preliminary data.</text>
</comment>
<reference evidence="2 3" key="1">
    <citation type="submission" date="2019-02" db="EMBL/GenBank/DDBJ databases">
        <title>Deep-cultivation of Planctomycetes and their phenomic and genomic characterization uncovers novel biology.</title>
        <authorList>
            <person name="Wiegand S."/>
            <person name="Jogler M."/>
            <person name="Boedeker C."/>
            <person name="Pinto D."/>
            <person name="Vollmers J."/>
            <person name="Rivas-Marin E."/>
            <person name="Kohn T."/>
            <person name="Peeters S.H."/>
            <person name="Heuer A."/>
            <person name="Rast P."/>
            <person name="Oberbeckmann S."/>
            <person name="Bunk B."/>
            <person name="Jeske O."/>
            <person name="Meyerdierks A."/>
            <person name="Storesund J.E."/>
            <person name="Kallscheuer N."/>
            <person name="Luecker S."/>
            <person name="Lage O.M."/>
            <person name="Pohl T."/>
            <person name="Merkel B.J."/>
            <person name="Hornburger P."/>
            <person name="Mueller R.-W."/>
            <person name="Bruemmer F."/>
            <person name="Labrenz M."/>
            <person name="Spormann A.M."/>
            <person name="Op Den Camp H."/>
            <person name="Overmann J."/>
            <person name="Amann R."/>
            <person name="Jetten M.S.M."/>
            <person name="Mascher T."/>
            <person name="Medema M.H."/>
            <person name="Devos D.P."/>
            <person name="Kaster A.-K."/>
            <person name="Ovreas L."/>
            <person name="Rohde M."/>
            <person name="Galperin M.Y."/>
            <person name="Jogler C."/>
        </authorList>
    </citation>
    <scope>NUCLEOTIDE SEQUENCE [LARGE SCALE GENOMIC DNA]</scope>
    <source>
        <strain evidence="2 3">Pla22</strain>
    </source>
</reference>
<dbReference type="EMBL" id="SJPI01000003">
    <property type="protein sequence ID" value="TWT49244.1"/>
    <property type="molecule type" value="Genomic_DNA"/>
</dbReference>
<feature type="region of interest" description="Disordered" evidence="1">
    <location>
        <begin position="1"/>
        <end position="27"/>
    </location>
</feature>
<name>A0A5C5WES1_9BACT</name>
<evidence type="ECO:0008006" key="4">
    <source>
        <dbReference type="Google" id="ProtNLM"/>
    </source>
</evidence>
<organism evidence="2 3">
    <name type="scientific">Rubripirellula amarantea</name>
    <dbReference type="NCBI Taxonomy" id="2527999"/>
    <lineage>
        <taxon>Bacteria</taxon>
        <taxon>Pseudomonadati</taxon>
        <taxon>Planctomycetota</taxon>
        <taxon>Planctomycetia</taxon>
        <taxon>Pirellulales</taxon>
        <taxon>Pirellulaceae</taxon>
        <taxon>Rubripirellula</taxon>
    </lineage>
</organism>
<protein>
    <recommendedName>
        <fullName evidence="4">Replicative DNA helicase</fullName>
    </recommendedName>
</protein>
<proteinExistence type="predicted"/>
<dbReference type="Proteomes" id="UP000316598">
    <property type="component" value="Unassembled WGS sequence"/>
</dbReference>
<dbReference type="Pfam" id="PF13481">
    <property type="entry name" value="AAA_25"/>
    <property type="match status" value="1"/>
</dbReference>
<evidence type="ECO:0000313" key="2">
    <source>
        <dbReference type="EMBL" id="TWT49244.1"/>
    </source>
</evidence>
<dbReference type="AlphaFoldDB" id="A0A5C5WES1"/>
<dbReference type="Gene3D" id="3.40.50.300">
    <property type="entry name" value="P-loop containing nucleotide triphosphate hydrolases"/>
    <property type="match status" value="1"/>
</dbReference>
<sequence>MTPVAEREIPNPNDTRGSLETREQTPNGQYVTLETPEQIKEALIKAAAFCHTIRVSNDRIEFEGGRATEFHRLFDPIQSERLVEYAVKAIPEIYRTEKMIETDLLRHKFGIPRSITSAQLDRDQCVNRYLVDGILAESQSAVIAGAPKTMKTSIAVDLAISLANGTPFLSRFKVNEPQRVLFLSAESGKASLKETAKRVATSKGLCLSAMEAIYWNFWVPRVREEQHLTVLDHQIDESKAKVVILDPLYLMLEGTHQASVSDNGQQLQTLCGRFLAGGVTPVLVDHVKRSSLNSSTFKPLELLDITGAGKAEYFRQWMLIGRREKFNPEKRVHRLWLTVGGSAGHCGLHELAIDESRSEDNQRSWLVNFKCEPDSVVRKMNEYSRKLSNPFDHRNGVGT</sequence>
<accession>A0A5C5WES1</accession>
<evidence type="ECO:0000256" key="1">
    <source>
        <dbReference type="SAM" id="MobiDB-lite"/>
    </source>
</evidence>
<dbReference type="SUPFAM" id="SSF52540">
    <property type="entry name" value="P-loop containing nucleoside triphosphate hydrolases"/>
    <property type="match status" value="1"/>
</dbReference>